<proteinExistence type="inferred from homology"/>
<evidence type="ECO:0000256" key="3">
    <source>
        <dbReference type="ARBA" id="ARBA00022729"/>
    </source>
</evidence>
<dbReference type="Proteomes" id="UP000321436">
    <property type="component" value="Unassembled WGS sequence"/>
</dbReference>
<feature type="domain" description="RagB/SusD" evidence="6">
    <location>
        <begin position="351"/>
        <end position="484"/>
    </location>
</feature>
<gene>
    <name evidence="8" type="ORF">CCY01nite_39210</name>
</gene>
<evidence type="ECO:0000313" key="9">
    <source>
        <dbReference type="Proteomes" id="UP000321436"/>
    </source>
</evidence>
<organism evidence="8 9">
    <name type="scientific">Chitinophaga cymbidii</name>
    <dbReference type="NCBI Taxonomy" id="1096750"/>
    <lineage>
        <taxon>Bacteria</taxon>
        <taxon>Pseudomonadati</taxon>
        <taxon>Bacteroidota</taxon>
        <taxon>Chitinophagia</taxon>
        <taxon>Chitinophagales</taxon>
        <taxon>Chitinophagaceae</taxon>
        <taxon>Chitinophaga</taxon>
    </lineage>
</organism>
<reference evidence="8 9" key="1">
    <citation type="submission" date="2019-07" db="EMBL/GenBank/DDBJ databases">
        <title>Whole genome shotgun sequence of Chitinophaga cymbidii NBRC 109752.</title>
        <authorList>
            <person name="Hosoyama A."/>
            <person name="Uohara A."/>
            <person name="Ohji S."/>
            <person name="Ichikawa N."/>
        </authorList>
    </citation>
    <scope>NUCLEOTIDE SEQUENCE [LARGE SCALE GENOMIC DNA]</scope>
    <source>
        <strain evidence="8 9">NBRC 109752</strain>
    </source>
</reference>
<dbReference type="InterPro" id="IPR033985">
    <property type="entry name" value="SusD-like_N"/>
</dbReference>
<comment type="caution">
    <text evidence="8">The sequence shown here is derived from an EMBL/GenBank/DDBJ whole genome shotgun (WGS) entry which is preliminary data.</text>
</comment>
<comment type="subcellular location">
    <subcellularLocation>
        <location evidence="1">Cell outer membrane</location>
    </subcellularLocation>
</comment>
<dbReference type="InterPro" id="IPR011990">
    <property type="entry name" value="TPR-like_helical_dom_sf"/>
</dbReference>
<evidence type="ECO:0000256" key="4">
    <source>
        <dbReference type="ARBA" id="ARBA00023136"/>
    </source>
</evidence>
<name>A0A512RPP7_9BACT</name>
<keyword evidence="9" id="KW-1185">Reference proteome</keyword>
<dbReference type="Gene3D" id="1.25.40.390">
    <property type="match status" value="1"/>
</dbReference>
<keyword evidence="5" id="KW-0998">Cell outer membrane</keyword>
<keyword evidence="3" id="KW-0732">Signal</keyword>
<sequence>MEIERFDQLEQIMNGYQPALSGAPSAGFSAEVNNTAVYSTDDYFLDKQLYDAQPGAFNLTGIQYTFWDADILPRNLTTDRFWTNEYSKIFYANTVLEYLDKVSGGTAEQKANLKADAHLVRAYSYWVLANTYCLPYSEATKNEPGLPIKLTINFEEAEARQPLHKVYEQIESDLAEAMKTTVPLVQSGRPVHWRASKAGVNGFAARYWLNRYNYAKALEYADAALSAYSTLVDYNTEMRYGQPRTVTLNAGTPQQSTYTIQYPYAHNNQMDFTDMIGWKEFLYFRMLSHGSWWYVPSPELLALYDQQHDLRYRYHVVEGYSYDRGMINPSYDYPGYVFFFKDRVPSGPTVAEMLLIRAEALAHAGSAGPAMDALNQLRAKRMEPGVWVNLTATGKDDAIRKVAEERRRELPFSQRWYDLRRYNHNEYEGDDVILTRSFYPYTISNVTTSQPLKTYTLTKGSRRWAAPIPNTDITASQGVIEQNKY</sequence>
<evidence type="ECO:0000256" key="1">
    <source>
        <dbReference type="ARBA" id="ARBA00004442"/>
    </source>
</evidence>
<dbReference type="Pfam" id="PF14322">
    <property type="entry name" value="SusD-like_3"/>
    <property type="match status" value="1"/>
</dbReference>
<dbReference type="GO" id="GO:0009279">
    <property type="term" value="C:cell outer membrane"/>
    <property type="evidence" value="ECO:0007669"/>
    <property type="project" value="UniProtKB-SubCell"/>
</dbReference>
<evidence type="ECO:0000259" key="6">
    <source>
        <dbReference type="Pfam" id="PF07980"/>
    </source>
</evidence>
<dbReference type="Pfam" id="PF07980">
    <property type="entry name" value="SusD_RagB"/>
    <property type="match status" value="1"/>
</dbReference>
<keyword evidence="4" id="KW-0472">Membrane</keyword>
<feature type="domain" description="SusD-like N-terminal" evidence="7">
    <location>
        <begin position="69"/>
        <end position="209"/>
    </location>
</feature>
<dbReference type="EMBL" id="BKAU01000005">
    <property type="protein sequence ID" value="GEP97661.1"/>
    <property type="molecule type" value="Genomic_DNA"/>
</dbReference>
<evidence type="ECO:0000256" key="5">
    <source>
        <dbReference type="ARBA" id="ARBA00023237"/>
    </source>
</evidence>
<evidence type="ECO:0000256" key="2">
    <source>
        <dbReference type="ARBA" id="ARBA00006275"/>
    </source>
</evidence>
<dbReference type="InterPro" id="IPR012944">
    <property type="entry name" value="SusD_RagB_dom"/>
</dbReference>
<accession>A0A512RPP7</accession>
<dbReference type="AlphaFoldDB" id="A0A512RPP7"/>
<protein>
    <submittedName>
        <fullName evidence="8">Membrane protein</fullName>
    </submittedName>
</protein>
<dbReference type="SUPFAM" id="SSF48452">
    <property type="entry name" value="TPR-like"/>
    <property type="match status" value="1"/>
</dbReference>
<evidence type="ECO:0000313" key="8">
    <source>
        <dbReference type="EMBL" id="GEP97661.1"/>
    </source>
</evidence>
<comment type="similarity">
    <text evidence="2">Belongs to the SusD family.</text>
</comment>
<evidence type="ECO:0000259" key="7">
    <source>
        <dbReference type="Pfam" id="PF14322"/>
    </source>
</evidence>